<dbReference type="EMBL" id="KX700147">
    <property type="protein sequence ID" value="APD74103.1"/>
    <property type="molecule type" value="Genomic_DNA"/>
</dbReference>
<dbReference type="SUPFAM" id="SSF58087">
    <property type="entry name" value="Variant surface glycoprotein (N-terminal domain)"/>
    <property type="match status" value="1"/>
</dbReference>
<sequence length="405" mass="42136">METKNIAEMLHKDGRASVSFKAVARGKQHKPVIALLPLLLLVTAPPGRAELHPDKPTQASACGTASYMNRLAANALKLVEGGLQQVKVGEEKAAQLRALGTSTTGSPRAAALLLASELSRQAATANKILKTQHGAILNGALAAAYLSSAEETVSEFAATTMKTTNVIAAANAVGATKFLTTQPQVTASKSGACFKAEGTRTDADAATTKHTAGQIDIEFSVLAAVTVDGSTAGNPLTFCSASGAVAAPASGSNCPGNQNTAYGYVGGKIFNLKTTTATKKTADTNNDYTVSQNTDTIPSQKTLEAELKEIKSLEAAKAAIEQAVAITDLKSLATSPQMKSALAKSLRPEKPSYADSAMQKTVDEFIKNTFGEQGEKVESQIITNLKEISPPQASLAELKTRNLQC</sequence>
<organism evidence="1">
    <name type="scientific">Trypanosoma brucei</name>
    <dbReference type="NCBI Taxonomy" id="5691"/>
    <lineage>
        <taxon>Eukaryota</taxon>
        <taxon>Discoba</taxon>
        <taxon>Euglenozoa</taxon>
        <taxon>Kinetoplastea</taxon>
        <taxon>Metakinetoplastina</taxon>
        <taxon>Trypanosomatida</taxon>
        <taxon>Trypanosomatidae</taxon>
        <taxon>Trypanosoma</taxon>
    </lineage>
</organism>
<reference evidence="1" key="1">
    <citation type="submission" date="2016-08" db="EMBL/GenBank/DDBJ databases">
        <title>VSG repertoire of Trypanosoma brucei EATRO 1125.</title>
        <authorList>
            <person name="Cross G.A."/>
        </authorList>
    </citation>
    <scope>NUCLEOTIDE SEQUENCE</scope>
    <source>
        <strain evidence="1">EATRO 1125</strain>
    </source>
</reference>
<name>A0A1J0R8A4_9TRYP</name>
<evidence type="ECO:0000313" key="1">
    <source>
        <dbReference type="EMBL" id="APD74103.1"/>
    </source>
</evidence>
<accession>A0A1J0R8A4</accession>
<proteinExistence type="predicted"/>
<protein>
    <submittedName>
        <fullName evidence="1">Variant surface glycoprotein 1125.2637</fullName>
    </submittedName>
</protein>
<dbReference type="AlphaFoldDB" id="A0A1J0R8A4"/>